<evidence type="ECO:0000313" key="2">
    <source>
        <dbReference type="EMBL" id="MCY1080561.1"/>
    </source>
</evidence>
<protein>
    <submittedName>
        <fullName evidence="2">Phage recombination protein Bet</fullName>
    </submittedName>
</protein>
<name>A0ABT4AG53_9BACT</name>
<keyword evidence="3" id="KW-1185">Reference proteome</keyword>
<feature type="compositionally biased region" description="Low complexity" evidence="1">
    <location>
        <begin position="301"/>
        <end position="315"/>
    </location>
</feature>
<organism evidence="2 3">
    <name type="scientific">Archangium lansingense</name>
    <dbReference type="NCBI Taxonomy" id="2995310"/>
    <lineage>
        <taxon>Bacteria</taxon>
        <taxon>Pseudomonadati</taxon>
        <taxon>Myxococcota</taxon>
        <taxon>Myxococcia</taxon>
        <taxon>Myxococcales</taxon>
        <taxon>Cystobacterineae</taxon>
        <taxon>Archangiaceae</taxon>
        <taxon>Archangium</taxon>
    </lineage>
</organism>
<feature type="compositionally biased region" description="Pro residues" evidence="1">
    <location>
        <begin position="228"/>
        <end position="241"/>
    </location>
</feature>
<sequence>MEAHNKAETASGQWSPERVELIKRTICPRGIGEDEFALFIEQCKRSGLDPLLKEAFCVARRQNAGNREKPNWVTRYEFQPSEAGMLARAERFPDFKGIQASAVYAEDEIIVDQGKGEVVHRFNPAKRKGSLVGAWARVVRDGKLPVVVWLDFAGYVQQTPLWAKIPTTMIEKCARVAALRKAYPEAFGGLYVREEMPAEEFEPQAEPAASHGYEVLGARPGPVKASFPPLPTAPAPAPEPAPVQAQETLRETVREPEPIRESVKARPAAASAKEVREPVVAKDTQAKDMKAKDVKAKDSQEPAPAAEPAPALEAPAKQKSASVVVAFGPHKGKMASELSDEELAETIDLAHEKLMEQPKAKWARPMRENLAALETEAELRCRVPAVDGKA</sequence>
<dbReference type="InterPro" id="IPR010183">
    <property type="entry name" value="Phage_lambda_Bet"/>
</dbReference>
<feature type="compositionally biased region" description="Basic and acidic residues" evidence="1">
    <location>
        <begin position="248"/>
        <end position="264"/>
    </location>
</feature>
<evidence type="ECO:0000313" key="3">
    <source>
        <dbReference type="Proteomes" id="UP001207654"/>
    </source>
</evidence>
<accession>A0ABT4AG53</accession>
<dbReference type="InterPro" id="IPR018330">
    <property type="entry name" value="RecT_fam"/>
</dbReference>
<dbReference type="Proteomes" id="UP001207654">
    <property type="component" value="Unassembled WGS sequence"/>
</dbReference>
<gene>
    <name evidence="2" type="primary">bet</name>
    <name evidence="2" type="ORF">OV287_39555</name>
</gene>
<proteinExistence type="predicted"/>
<feature type="compositionally biased region" description="Basic and acidic residues" evidence="1">
    <location>
        <begin position="273"/>
        <end position="300"/>
    </location>
</feature>
<dbReference type="Pfam" id="PF03837">
    <property type="entry name" value="RecT"/>
    <property type="match status" value="1"/>
</dbReference>
<reference evidence="2 3" key="1">
    <citation type="submission" date="2022-11" db="EMBL/GenBank/DDBJ databases">
        <title>Minimal conservation of predation-associated metabolite biosynthetic gene clusters underscores biosynthetic potential of Myxococcota including descriptions for ten novel species: Archangium lansinium sp. nov., Myxococcus landrumus sp. nov., Nannocystis bai.</title>
        <authorList>
            <person name="Ahearne A."/>
            <person name="Stevens C."/>
            <person name="Phillips K."/>
        </authorList>
    </citation>
    <scope>NUCLEOTIDE SEQUENCE [LARGE SCALE GENOMIC DNA]</scope>
    <source>
        <strain evidence="2 3">MIWBW</strain>
    </source>
</reference>
<dbReference type="EMBL" id="JAPNKA010000001">
    <property type="protein sequence ID" value="MCY1080561.1"/>
    <property type="molecule type" value="Genomic_DNA"/>
</dbReference>
<dbReference type="RefSeq" id="WP_267539218.1">
    <property type="nucleotide sequence ID" value="NZ_JAPNKA010000001.1"/>
</dbReference>
<comment type="caution">
    <text evidence="2">The sequence shown here is derived from an EMBL/GenBank/DDBJ whole genome shotgun (WGS) entry which is preliminary data.</text>
</comment>
<dbReference type="NCBIfam" id="TIGR01913">
    <property type="entry name" value="bet_lambda"/>
    <property type="match status" value="1"/>
</dbReference>
<feature type="region of interest" description="Disordered" evidence="1">
    <location>
        <begin position="225"/>
        <end position="321"/>
    </location>
</feature>
<evidence type="ECO:0000256" key="1">
    <source>
        <dbReference type="SAM" id="MobiDB-lite"/>
    </source>
</evidence>